<gene>
    <name evidence="1" type="ORF">EV138_1508</name>
</gene>
<evidence type="ECO:0000313" key="2">
    <source>
        <dbReference type="Proteomes" id="UP000295151"/>
    </source>
</evidence>
<name>A0A4R7T7Q5_9ACTN</name>
<dbReference type="InterPro" id="IPR006311">
    <property type="entry name" value="TAT_signal"/>
</dbReference>
<dbReference type="Pfam" id="PF01547">
    <property type="entry name" value="SBP_bac_1"/>
    <property type="match status" value="1"/>
</dbReference>
<dbReference type="AlphaFoldDB" id="A0A4R7T7Q5"/>
<dbReference type="PROSITE" id="PS51318">
    <property type="entry name" value="TAT"/>
    <property type="match status" value="1"/>
</dbReference>
<dbReference type="OrthoDB" id="7918484at2"/>
<dbReference type="CDD" id="cd13585">
    <property type="entry name" value="PBP2_TMBP_like"/>
    <property type="match status" value="1"/>
</dbReference>
<dbReference type="PANTHER" id="PTHR43649">
    <property type="entry name" value="ARABINOSE-BINDING PROTEIN-RELATED"/>
    <property type="match status" value="1"/>
</dbReference>
<dbReference type="Gene3D" id="3.40.190.10">
    <property type="entry name" value="Periplasmic binding protein-like II"/>
    <property type="match status" value="1"/>
</dbReference>
<evidence type="ECO:0000313" key="1">
    <source>
        <dbReference type="EMBL" id="TDU87970.1"/>
    </source>
</evidence>
<dbReference type="InterPro" id="IPR050490">
    <property type="entry name" value="Bact_solute-bd_prot1"/>
</dbReference>
<dbReference type="SUPFAM" id="SSF53850">
    <property type="entry name" value="Periplasmic binding protein-like II"/>
    <property type="match status" value="1"/>
</dbReference>
<proteinExistence type="predicted"/>
<keyword evidence="1" id="KW-0813">Transport</keyword>
<sequence length="457" mass="49485">MMDSVRISRRRLLAGTSAVVGGVAAGGMLSGCNANSSGTSSGTGGQSNGQGTVTLTVMYNNNELTKEHIADFEAKNPGIKINFLQNDTTRLNAMLASGAPPDLVRGAAVGSANVNARGLATDLTPYLEKSQVLKKDDLLSVNDSYRWDGTKIGQGAYYGIVKDWSQDATLWYNAQLFDRQKIAHLSETEPVGYDDLLAIGKKLTSKQGGKTSVYGLGLEWAWNLYAPLATMILQQGEKIYTDDLARTDFTTTAARRAVAWYVDFAQAGVGPTSLAPLPDGADLSTFMAKRMAISQDGYWYGGNFVKEAALQPVVRMAPAPVMGDHRISPTYAGIGAWIPAKSKHKDEAWKLMEYFMAGPPAQERASSGWGLPALKSLLPKLPQELPYQKQAFKTAQNELQYAAPLPDSPYVTVDAWNLALDKHLQRAIKKQATVEEACKAITDEINKVLKQGKEQIG</sequence>
<dbReference type="RefSeq" id="WP_133977667.1">
    <property type="nucleotide sequence ID" value="NZ_SOCE01000001.1"/>
</dbReference>
<dbReference type="InterPro" id="IPR006059">
    <property type="entry name" value="SBP"/>
</dbReference>
<reference evidence="1 2" key="1">
    <citation type="submission" date="2019-03" db="EMBL/GenBank/DDBJ databases">
        <title>Genomic Encyclopedia of Type Strains, Phase III (KMG-III): the genomes of soil and plant-associated and newly described type strains.</title>
        <authorList>
            <person name="Whitman W."/>
        </authorList>
    </citation>
    <scope>NUCLEOTIDE SEQUENCE [LARGE SCALE GENOMIC DNA]</scope>
    <source>
        <strain evidence="1 2">VKM Ac-2575</strain>
    </source>
</reference>
<dbReference type="EMBL" id="SOCE01000001">
    <property type="protein sequence ID" value="TDU87970.1"/>
    <property type="molecule type" value="Genomic_DNA"/>
</dbReference>
<protein>
    <submittedName>
        <fullName evidence="1">Multiple sugar transport system substrate-binding protein</fullName>
    </submittedName>
</protein>
<accession>A0A4R7T7Q5</accession>
<keyword evidence="1" id="KW-0762">Sugar transport</keyword>
<keyword evidence="2" id="KW-1185">Reference proteome</keyword>
<organism evidence="1 2">
    <name type="scientific">Kribbella voronezhensis</name>
    <dbReference type="NCBI Taxonomy" id="2512212"/>
    <lineage>
        <taxon>Bacteria</taxon>
        <taxon>Bacillati</taxon>
        <taxon>Actinomycetota</taxon>
        <taxon>Actinomycetes</taxon>
        <taxon>Propionibacteriales</taxon>
        <taxon>Kribbellaceae</taxon>
        <taxon>Kribbella</taxon>
    </lineage>
</organism>
<comment type="caution">
    <text evidence="1">The sequence shown here is derived from an EMBL/GenBank/DDBJ whole genome shotgun (WGS) entry which is preliminary data.</text>
</comment>
<dbReference type="Proteomes" id="UP000295151">
    <property type="component" value="Unassembled WGS sequence"/>
</dbReference>
<dbReference type="PROSITE" id="PS51257">
    <property type="entry name" value="PROKAR_LIPOPROTEIN"/>
    <property type="match status" value="1"/>
</dbReference>